<evidence type="ECO:0000256" key="4">
    <source>
        <dbReference type="ARBA" id="ARBA00044511"/>
    </source>
</evidence>
<dbReference type="InterPro" id="IPR011990">
    <property type="entry name" value="TPR-like_helical_dom_sf"/>
</dbReference>
<gene>
    <name evidence="6" type="ORF">D9758_000173</name>
</gene>
<dbReference type="EMBL" id="JAACJM010000001">
    <property type="protein sequence ID" value="KAF5375111.1"/>
    <property type="molecule type" value="Genomic_DNA"/>
</dbReference>
<evidence type="ECO:0000256" key="3">
    <source>
        <dbReference type="ARBA" id="ARBA00044493"/>
    </source>
</evidence>
<dbReference type="PANTHER" id="PTHR47447">
    <property type="entry name" value="OS03G0856100 PROTEIN"/>
    <property type="match status" value="1"/>
</dbReference>
<comment type="similarity">
    <text evidence="1">Belongs to the CCM1 family.</text>
</comment>
<keyword evidence="7" id="KW-1185">Reference proteome</keyword>
<dbReference type="Pfam" id="PF12854">
    <property type="entry name" value="PPR_1"/>
    <property type="match status" value="1"/>
</dbReference>
<evidence type="ECO:0000256" key="5">
    <source>
        <dbReference type="PROSITE-ProRule" id="PRU00708"/>
    </source>
</evidence>
<organism evidence="6 7">
    <name type="scientific">Tetrapyrgos nigripes</name>
    <dbReference type="NCBI Taxonomy" id="182062"/>
    <lineage>
        <taxon>Eukaryota</taxon>
        <taxon>Fungi</taxon>
        <taxon>Dikarya</taxon>
        <taxon>Basidiomycota</taxon>
        <taxon>Agaricomycotina</taxon>
        <taxon>Agaricomycetes</taxon>
        <taxon>Agaricomycetidae</taxon>
        <taxon>Agaricales</taxon>
        <taxon>Marasmiineae</taxon>
        <taxon>Marasmiaceae</taxon>
        <taxon>Tetrapyrgos</taxon>
    </lineage>
</organism>
<comment type="function">
    <text evidence="3">Regulates mitochondrial small subunit maturation by controlling 15S rRNA 5'-end processing. Localizes to the 5' precursor of the 15S rRNA in a position that is subsequently occupied by mS47 in the mature yeast mtSSU. Uses structure and sequence-specific RNA recognition, binding to a single-stranded region of the precursor and specifically recognizing bases -6 to -1. The exchange of Ccm1 for mS47 is coupled to the irreversible removal of precursor rRNA that is accompanied by conformational changes of the mitoribosomal proteins uS5m and mS26. These conformational changes signal completion of 5'-end rRNA processing through protection of the mature 5'-end of the 15S rRNA and stabilization of mS47. The removal of the 5' precursor together with the dissociation of Ccm1 may be catalyzed by the 5'-3' exoribonuclease Pet127. Involved in the specific removal of group I introns in mitochondrial encoded transcripts.</text>
</comment>
<feature type="repeat" description="PPR" evidence="5">
    <location>
        <begin position="639"/>
        <end position="673"/>
    </location>
</feature>
<feature type="repeat" description="PPR" evidence="5">
    <location>
        <begin position="604"/>
        <end position="638"/>
    </location>
</feature>
<dbReference type="Gene3D" id="1.25.40.10">
    <property type="entry name" value="Tetratricopeptide repeat domain"/>
    <property type="match status" value="3"/>
</dbReference>
<dbReference type="PANTHER" id="PTHR47447:SF23">
    <property type="entry name" value="PENTACOTRIPEPTIDE-REPEAT REGION OF PRORP DOMAIN-CONTAINING PROTEIN"/>
    <property type="match status" value="1"/>
</dbReference>
<reference evidence="6 7" key="1">
    <citation type="journal article" date="2020" name="ISME J.">
        <title>Uncovering the hidden diversity of litter-decomposition mechanisms in mushroom-forming fungi.</title>
        <authorList>
            <person name="Floudas D."/>
            <person name="Bentzer J."/>
            <person name="Ahren D."/>
            <person name="Johansson T."/>
            <person name="Persson P."/>
            <person name="Tunlid A."/>
        </authorList>
    </citation>
    <scope>NUCLEOTIDE SEQUENCE [LARGE SCALE GENOMIC DNA]</scope>
    <source>
        <strain evidence="6 7">CBS 291.85</strain>
    </source>
</reference>
<sequence length="764" mass="84893">MSSIFCSGSSASSSPFFFHRSQPLRLRAQTSCCPDTQYASHSRRASLFSPIQILCREASHKANSCASASSPPSSGFHKGPVVSRISCSCPCYFSSCCPSSSSGPSSWLPDEAKCIRVYRISACACLQMESRPRCRAVRKRHTGKTTIRLLNWRVRALVETDQHLHLQSMLEEFIKYHVKPNRRTFHLLISGCIRNRDLESAQNLLRVMEQHGVEPDASTTATIAVYYRAFGPNAQVQDRSLDILPSLHGITPTVVLNSLIELRLDAQDFIGCLDLLMLFDSGQVTSIVQVVTGAVSIQGGGGRRKPSSPISYPLSVPPNAETFAIFIRYLSSRDLKATLTVLEGLVSTNIKPTAEVVTSLIHAFFQSQQSSVAIRMVAEMCNSEQCPPEMFLPLGNLDADLQLPLNVTGIRPTTRVFNALLKGILPIRGLDIAHDVINIMQANGLQPNASTVEVLIAYLRKAVTVRPGIMGRLIRRLSSPTSRPSIRHLHILLNVILRHERFLTFGSGWDSVAVRFSRSRQERGRHPKNPESFSGGHISIGGIVLRKGDNRVVKSIVKDLLSRRVNVDSVIAGLRLRQEAGIKLKVDDAQAIFQTILARGFQLNEYHFGALMEGYTRVGDLSGAVDVLRRAMRIGIKPNVVLFTILIAGYARQGNPDDAMRVFQQMVANKIQPDIAAIDAVSSAFFAVGSYGMARHCLVSLWPYVTPFPNEFRSLKLKQLAVEFRSIQTKPKTLSKQEWIALYYKLKHLILRWRASLEPEQKKR</sequence>
<comment type="caution">
    <text evidence="6">The sequence shown here is derived from an EMBL/GenBank/DDBJ whole genome shotgun (WGS) entry which is preliminary data.</text>
</comment>
<evidence type="ECO:0008006" key="8">
    <source>
        <dbReference type="Google" id="ProtNLM"/>
    </source>
</evidence>
<dbReference type="NCBIfam" id="TIGR00756">
    <property type="entry name" value="PPR"/>
    <property type="match status" value="2"/>
</dbReference>
<dbReference type="Pfam" id="PF01535">
    <property type="entry name" value="PPR"/>
    <property type="match status" value="1"/>
</dbReference>
<evidence type="ECO:0000256" key="1">
    <source>
        <dbReference type="ARBA" id="ARBA00006192"/>
    </source>
</evidence>
<name>A0A8H5LZH6_9AGAR</name>
<dbReference type="OrthoDB" id="185373at2759"/>
<protein>
    <recommendedName>
        <fullName evidence="8">Pentatricopeptide repeat-containing protein</fullName>
    </recommendedName>
</protein>
<feature type="repeat" description="PPR" evidence="5">
    <location>
        <begin position="181"/>
        <end position="215"/>
    </location>
</feature>
<evidence type="ECO:0000256" key="2">
    <source>
        <dbReference type="ARBA" id="ARBA00022737"/>
    </source>
</evidence>
<dbReference type="Proteomes" id="UP000559256">
    <property type="component" value="Unassembled WGS sequence"/>
</dbReference>
<dbReference type="AlphaFoldDB" id="A0A8H5LZH6"/>
<evidence type="ECO:0000313" key="7">
    <source>
        <dbReference type="Proteomes" id="UP000559256"/>
    </source>
</evidence>
<evidence type="ECO:0000313" key="6">
    <source>
        <dbReference type="EMBL" id="KAF5375111.1"/>
    </source>
</evidence>
<dbReference type="InterPro" id="IPR002885">
    <property type="entry name" value="PPR_rpt"/>
</dbReference>
<accession>A0A8H5LZH6</accession>
<comment type="subunit">
    <text evidence="4">Binds to mitochondrial small subunit 15S rRNA.</text>
</comment>
<dbReference type="PROSITE" id="PS51375">
    <property type="entry name" value="PPR"/>
    <property type="match status" value="3"/>
</dbReference>
<proteinExistence type="inferred from homology"/>
<keyword evidence="2" id="KW-0677">Repeat</keyword>